<keyword evidence="2" id="KW-1185">Reference proteome</keyword>
<organism evidence="1 2">
    <name type="scientific">Flavobacterium arundinis</name>
    <dbReference type="NCBI Taxonomy" id="3139143"/>
    <lineage>
        <taxon>Bacteria</taxon>
        <taxon>Pseudomonadati</taxon>
        <taxon>Bacteroidota</taxon>
        <taxon>Flavobacteriia</taxon>
        <taxon>Flavobacteriales</taxon>
        <taxon>Flavobacteriaceae</taxon>
        <taxon>Flavobacterium</taxon>
    </lineage>
</organism>
<reference evidence="1 2" key="1">
    <citation type="submission" date="2024-04" db="EMBL/GenBank/DDBJ databases">
        <title>Flavobacterium sp. DGU11 16S ribosomal RNA gene Genome sequencing and assembly.</title>
        <authorList>
            <person name="Park S."/>
        </authorList>
    </citation>
    <scope>NUCLEOTIDE SEQUENCE [LARGE SCALE GENOMIC DNA]</scope>
    <source>
        <strain evidence="1 2">DGU11</strain>
    </source>
</reference>
<name>A0ABU9HUM9_9FLAO</name>
<evidence type="ECO:0000313" key="1">
    <source>
        <dbReference type="EMBL" id="MEL1243534.1"/>
    </source>
</evidence>
<proteinExistence type="predicted"/>
<sequence length="114" mass="12872">MAEKYEIELEFNVETNIENVTNNTVNFIQVTEKAGEALEKAEKKGKDFGETLVGFGSAVLENGTAMEMLNQHTHGYFDKVNSVVEVTKLLLHNKRPLPPHRQYMPQLLVRQPGS</sequence>
<evidence type="ECO:0000313" key="2">
    <source>
        <dbReference type="Proteomes" id="UP001464555"/>
    </source>
</evidence>
<protein>
    <submittedName>
        <fullName evidence="1">Uncharacterized protein</fullName>
    </submittedName>
</protein>
<dbReference type="Proteomes" id="UP001464555">
    <property type="component" value="Unassembled WGS sequence"/>
</dbReference>
<dbReference type="EMBL" id="JBBYHR010000002">
    <property type="protein sequence ID" value="MEL1243534.1"/>
    <property type="molecule type" value="Genomic_DNA"/>
</dbReference>
<accession>A0ABU9HUM9</accession>
<gene>
    <name evidence="1" type="ORF">AAEO56_04610</name>
</gene>
<dbReference type="RefSeq" id="WP_341695850.1">
    <property type="nucleotide sequence ID" value="NZ_JBBYHR010000002.1"/>
</dbReference>
<comment type="caution">
    <text evidence="1">The sequence shown here is derived from an EMBL/GenBank/DDBJ whole genome shotgun (WGS) entry which is preliminary data.</text>
</comment>